<evidence type="ECO:0000313" key="3">
    <source>
        <dbReference type="Proteomes" id="UP000698335"/>
    </source>
</evidence>
<evidence type="ECO:0000313" key="2">
    <source>
        <dbReference type="EMBL" id="MBF4807483.1"/>
    </source>
</evidence>
<dbReference type="Proteomes" id="UP000698335">
    <property type="component" value="Unassembled WGS sequence"/>
</dbReference>
<accession>A0A930YMZ7</accession>
<gene>
    <name evidence="2" type="ORF">HXK26_02140</name>
</gene>
<comment type="caution">
    <text evidence="2">The sequence shown here is derived from an EMBL/GenBank/DDBJ whole genome shotgun (WGS) entry which is preliminary data.</text>
</comment>
<reference evidence="2" key="1">
    <citation type="submission" date="2020-04" db="EMBL/GenBank/DDBJ databases">
        <title>Deep metagenomics examines the oral microbiome during advanced dental caries in children, revealing novel taxa and co-occurrences with host molecules.</title>
        <authorList>
            <person name="Baker J.L."/>
            <person name="Morton J.T."/>
            <person name="Dinis M."/>
            <person name="Alvarez R."/>
            <person name="Tran N.C."/>
            <person name="Knight R."/>
            <person name="Edlund A."/>
        </authorList>
    </citation>
    <scope>NUCLEOTIDE SEQUENCE</scope>
    <source>
        <strain evidence="2">JCVI_38_bin.5</strain>
    </source>
</reference>
<evidence type="ECO:0000256" key="1">
    <source>
        <dbReference type="SAM" id="MobiDB-lite"/>
    </source>
</evidence>
<protein>
    <recommendedName>
        <fullName evidence="4">Lipoprotein</fullName>
    </recommendedName>
</protein>
<evidence type="ECO:0008006" key="4">
    <source>
        <dbReference type="Google" id="ProtNLM"/>
    </source>
</evidence>
<name>A0A930YMZ7_9ACTN</name>
<dbReference type="AlphaFoldDB" id="A0A930YMZ7"/>
<dbReference type="EMBL" id="JABZGW010000055">
    <property type="protein sequence ID" value="MBF4807483.1"/>
    <property type="molecule type" value="Genomic_DNA"/>
</dbReference>
<sequence>MRAKRLATTFLMGLLVFSLVGCRLLPQIISDDQKTTDESTGNTTQTEKSTDVTSRLVGTWENSYDSTFDKKGSAQTRQKLFDDSYKKQREERGGRHFTVQFKADKTGSVNVFGRTEPITWEIVSSNKTASRKADSSQEQTKSDPVTIKISSDDKAIPSTITLNGDTLTMTILKVDTQFKKVSTEYDSYHEIAEFPTKDQLPVTRDFYINALEQEEFDKDYEVIDESFDTFIESIQKTDELNQPLIDSEYLKLTVTGTGVDFKGRMGYILTAENKTDSKMTFISNFTDNNGTEMFIPGALAPHQTRTLFLYYGTDNNPKDYSGAQGHLAISIENNQKTYWYKIKF</sequence>
<organism evidence="2 3">
    <name type="scientific">Lancefieldella rimae</name>
    <dbReference type="NCBI Taxonomy" id="1383"/>
    <lineage>
        <taxon>Bacteria</taxon>
        <taxon>Bacillati</taxon>
        <taxon>Actinomycetota</taxon>
        <taxon>Coriobacteriia</taxon>
        <taxon>Coriobacteriales</taxon>
        <taxon>Atopobiaceae</taxon>
        <taxon>Lancefieldella</taxon>
    </lineage>
</organism>
<feature type="region of interest" description="Disordered" evidence="1">
    <location>
        <begin position="33"/>
        <end position="52"/>
    </location>
</feature>
<proteinExistence type="predicted"/>
<dbReference type="PROSITE" id="PS51257">
    <property type="entry name" value="PROKAR_LIPOPROTEIN"/>
    <property type="match status" value="1"/>
</dbReference>
<feature type="compositionally biased region" description="Polar residues" evidence="1">
    <location>
        <begin position="38"/>
        <end position="52"/>
    </location>
</feature>